<keyword evidence="6" id="KW-1185">Reference proteome</keyword>
<evidence type="ECO:0000313" key="6">
    <source>
        <dbReference type="Proteomes" id="UP000598350"/>
    </source>
</evidence>
<evidence type="ECO:0000256" key="1">
    <source>
        <dbReference type="ARBA" id="ARBA00023002"/>
    </source>
</evidence>
<dbReference type="InterPro" id="IPR013328">
    <property type="entry name" value="6PGD_dom2"/>
</dbReference>
<dbReference type="EMBL" id="JABTCG010000001">
    <property type="protein sequence ID" value="MBD0849594.1"/>
    <property type="molecule type" value="Genomic_DNA"/>
</dbReference>
<dbReference type="InterPro" id="IPR050988">
    <property type="entry name" value="Mannitol_DH/Oxidoreductase"/>
</dbReference>
<dbReference type="PROSITE" id="PS00974">
    <property type="entry name" value="MANNITOL_DHGENASE"/>
    <property type="match status" value="1"/>
</dbReference>
<dbReference type="Gene3D" id="3.40.50.720">
    <property type="entry name" value="NAD(P)-binding Rossmann-like Domain"/>
    <property type="match status" value="1"/>
</dbReference>
<dbReference type="RefSeq" id="WP_188312710.1">
    <property type="nucleotide sequence ID" value="NZ_JABTCG010000001.1"/>
</dbReference>
<dbReference type="Pfam" id="PF08125">
    <property type="entry name" value="Mannitol_dh_C"/>
    <property type="match status" value="1"/>
</dbReference>
<dbReference type="InterPro" id="IPR036291">
    <property type="entry name" value="NAD(P)-bd_dom_sf"/>
</dbReference>
<dbReference type="InterPro" id="IPR000669">
    <property type="entry name" value="Mannitol_DH"/>
</dbReference>
<dbReference type="SUPFAM" id="SSF51735">
    <property type="entry name" value="NAD(P)-binding Rossmann-fold domains"/>
    <property type="match status" value="1"/>
</dbReference>
<dbReference type="Gene3D" id="1.10.1040.10">
    <property type="entry name" value="N-(1-d-carboxylethyl)-l-norvaline Dehydrogenase, domain 2"/>
    <property type="match status" value="1"/>
</dbReference>
<gene>
    <name evidence="5" type="ORF">HPE63_02850</name>
</gene>
<comment type="caution">
    <text evidence="5">The sequence shown here is derived from an EMBL/GenBank/DDBJ whole genome shotgun (WGS) entry which is preliminary data.</text>
</comment>
<reference evidence="5 6" key="1">
    <citation type="submission" date="2020-05" db="EMBL/GenBank/DDBJ databases">
        <title>The draft genome sequence of Maribacter arenosus CAU 1321.</title>
        <authorList>
            <person name="Mu L."/>
        </authorList>
    </citation>
    <scope>NUCLEOTIDE SEQUENCE [LARGE SCALE GENOMIC DNA]</scope>
    <source>
        <strain evidence="5 6">CAU 1321</strain>
    </source>
</reference>
<dbReference type="InterPro" id="IPR013118">
    <property type="entry name" value="Mannitol_DH_C"/>
</dbReference>
<keyword evidence="2" id="KW-0520">NAD</keyword>
<keyword evidence="1" id="KW-0560">Oxidoreductase</keyword>
<dbReference type="PANTHER" id="PTHR43362">
    <property type="entry name" value="MANNITOL DEHYDROGENASE DSF1-RELATED"/>
    <property type="match status" value="1"/>
</dbReference>
<feature type="domain" description="Mannitol dehydrogenase C-terminal" evidence="4">
    <location>
        <begin position="291"/>
        <end position="480"/>
    </location>
</feature>
<dbReference type="InterPro" id="IPR023027">
    <property type="entry name" value="Mannitol_DH_CS"/>
</dbReference>
<organism evidence="5 6">
    <name type="scientific">Maribacter arenosus</name>
    <dbReference type="NCBI Taxonomy" id="1854708"/>
    <lineage>
        <taxon>Bacteria</taxon>
        <taxon>Pseudomonadati</taxon>
        <taxon>Bacteroidota</taxon>
        <taxon>Flavobacteriia</taxon>
        <taxon>Flavobacteriales</taxon>
        <taxon>Flavobacteriaceae</taxon>
        <taxon>Maribacter</taxon>
    </lineage>
</organism>
<sequence length="501" mass="56983">MEHTLPVSQENLSQFANHIRIPTFDRKSLKMGIVHIGVGGFHRSHLAFYTDKILEKTNTPEWGICGVGLREGDRKIYDVLKKQEGLYTLIVKHPDGKIESQLIGSIVDFIFGFDNPDPMLERMAHPDTKIVSLTITEGGYNFNPSTGAFDFENPDIQYDLDHPDKPRTVFGLLTASLAKRRDAKLPAFTVMSCDNIEHNGDVTRDMLLAFAKRHDDDLADWIEQKVCFPNSMVDRITPVTTQSDIDYLEKSYGMKDEWPVTCEPFIQWVIEDKFSNGRPEFEKVGVQFVPDVKPYEKMKLRLLNAGHSVLGILGAIHGYKTINACMEDETFVGFLRAFMDKEATPVLDEVKGIDLKSYKDSLAVRFANPNIKDSVSRICSESSAKLPKFLIATLQENLDREGSIHFATLVIAAWCYYSDIRTDKNGQALEIIDAMDVELHQAAKQTKTNPFAFIQQESLFGNLAKNERFTKIYQVTLQKIYKNPDVKTHMQDILSYYKSNR</sequence>
<evidence type="ECO:0000259" key="3">
    <source>
        <dbReference type="Pfam" id="PF01232"/>
    </source>
</evidence>
<dbReference type="InterPro" id="IPR008927">
    <property type="entry name" value="6-PGluconate_DH-like_C_sf"/>
</dbReference>
<dbReference type="Pfam" id="PF01232">
    <property type="entry name" value="Mannitol_dh"/>
    <property type="match status" value="1"/>
</dbReference>
<dbReference type="InterPro" id="IPR013131">
    <property type="entry name" value="Mannitol_DH_N"/>
</dbReference>
<evidence type="ECO:0000256" key="2">
    <source>
        <dbReference type="ARBA" id="ARBA00023027"/>
    </source>
</evidence>
<protein>
    <submittedName>
        <fullName evidence="5">Mannitol dehydrogenase family protein</fullName>
    </submittedName>
</protein>
<name>A0ABR7V7E4_9FLAO</name>
<accession>A0ABR7V7E4</accession>
<evidence type="ECO:0000313" key="5">
    <source>
        <dbReference type="EMBL" id="MBD0849594.1"/>
    </source>
</evidence>
<dbReference type="PANTHER" id="PTHR43362:SF1">
    <property type="entry name" value="MANNITOL DEHYDROGENASE 2-RELATED"/>
    <property type="match status" value="1"/>
</dbReference>
<dbReference type="PRINTS" id="PR00084">
    <property type="entry name" value="MTLDHDRGNASE"/>
</dbReference>
<dbReference type="SUPFAM" id="SSF48179">
    <property type="entry name" value="6-phosphogluconate dehydrogenase C-terminal domain-like"/>
    <property type="match status" value="1"/>
</dbReference>
<evidence type="ECO:0000259" key="4">
    <source>
        <dbReference type="Pfam" id="PF08125"/>
    </source>
</evidence>
<proteinExistence type="predicted"/>
<feature type="domain" description="Mannitol dehydrogenase N-terminal" evidence="3">
    <location>
        <begin position="31"/>
        <end position="283"/>
    </location>
</feature>
<dbReference type="Proteomes" id="UP000598350">
    <property type="component" value="Unassembled WGS sequence"/>
</dbReference>